<reference evidence="4 5" key="1">
    <citation type="submission" date="2013-08" db="EMBL/GenBank/DDBJ databases">
        <title>Flavobacterium limnosediminis JC2902 genome sequencing.</title>
        <authorList>
            <person name="Lee K."/>
            <person name="Yi H."/>
            <person name="Park S."/>
            <person name="Chun J."/>
        </authorList>
    </citation>
    <scope>NUCLEOTIDE SEQUENCE [LARGE SCALE GENOMIC DNA]</scope>
    <source>
        <strain evidence="4 5">JC2902</strain>
    </source>
</reference>
<proteinExistence type="predicted"/>
<keyword evidence="2" id="KW-0472">Membrane</keyword>
<evidence type="ECO:0000259" key="3">
    <source>
        <dbReference type="Pfam" id="PF14237"/>
    </source>
</evidence>
<protein>
    <recommendedName>
        <fullName evidence="3">GYF domain-containing protein</fullName>
    </recommendedName>
</protein>
<dbReference type="OrthoDB" id="9764015at2"/>
<dbReference type="STRING" id="1341181.FLJC2902T_17150"/>
<sequence>MKQYYYEINGIQTGPVTIEELKNVNISRNTLIWFEGLDNWIKAGEDEELREIFKSIPPPLNNSATPPPIAQVNIPSKNKTTLLDSTKAKVLIVCFATVVTVILFFSFSDNERTVIERQTIDNTQQISNQQNLIDEQNARIAEQERVEAERKAREEAEQKNLKIQALRAELDRAYSSLEASRRDFVKNSEFQLLRSRSEKQAQLNFIKSTIKEWEDEIFRIRGELTNLGVDTPKEEIVTEEVAPPASSFQ</sequence>
<evidence type="ECO:0000256" key="1">
    <source>
        <dbReference type="SAM" id="Coils"/>
    </source>
</evidence>
<feature type="domain" description="GYF" evidence="3">
    <location>
        <begin position="4"/>
        <end position="49"/>
    </location>
</feature>
<keyword evidence="1" id="KW-0175">Coiled coil</keyword>
<organism evidence="4 5">
    <name type="scientific">Flavobacterium limnosediminis JC2902</name>
    <dbReference type="NCBI Taxonomy" id="1341181"/>
    <lineage>
        <taxon>Bacteria</taxon>
        <taxon>Pseudomonadati</taxon>
        <taxon>Bacteroidota</taxon>
        <taxon>Flavobacteriia</taxon>
        <taxon>Flavobacteriales</taxon>
        <taxon>Flavobacteriaceae</taxon>
        <taxon>Flavobacterium</taxon>
    </lineage>
</organism>
<dbReference type="RefSeq" id="WP_023579347.1">
    <property type="nucleotide sequence ID" value="NZ_AVGG01000007.1"/>
</dbReference>
<feature type="coiled-coil region" evidence="1">
    <location>
        <begin position="126"/>
        <end position="216"/>
    </location>
</feature>
<dbReference type="eggNOG" id="ENOG5032D2Z">
    <property type="taxonomic scope" value="Bacteria"/>
</dbReference>
<keyword evidence="2" id="KW-1133">Transmembrane helix</keyword>
<dbReference type="Proteomes" id="UP000018004">
    <property type="component" value="Unassembled WGS sequence"/>
</dbReference>
<dbReference type="AlphaFoldDB" id="V6SPJ6"/>
<evidence type="ECO:0000313" key="5">
    <source>
        <dbReference type="Proteomes" id="UP000018004"/>
    </source>
</evidence>
<evidence type="ECO:0000256" key="2">
    <source>
        <dbReference type="SAM" id="Phobius"/>
    </source>
</evidence>
<dbReference type="PATRIC" id="fig|1341181.4.peg.1689"/>
<gene>
    <name evidence="4" type="ORF">FLJC2902T_17150</name>
</gene>
<comment type="caution">
    <text evidence="4">The sequence shown here is derived from an EMBL/GenBank/DDBJ whole genome shotgun (WGS) entry which is preliminary data.</text>
</comment>
<name>V6SPJ6_9FLAO</name>
<keyword evidence="5" id="KW-1185">Reference proteome</keyword>
<keyword evidence="2" id="KW-0812">Transmembrane</keyword>
<dbReference type="EMBL" id="AVGG01000007">
    <property type="protein sequence ID" value="ESU28364.1"/>
    <property type="molecule type" value="Genomic_DNA"/>
</dbReference>
<dbReference type="Pfam" id="PF14237">
    <property type="entry name" value="GYF_2"/>
    <property type="match status" value="1"/>
</dbReference>
<evidence type="ECO:0000313" key="4">
    <source>
        <dbReference type="EMBL" id="ESU28364.1"/>
    </source>
</evidence>
<dbReference type="InterPro" id="IPR025640">
    <property type="entry name" value="GYF_2"/>
</dbReference>
<feature type="transmembrane region" description="Helical" evidence="2">
    <location>
        <begin position="88"/>
        <end position="107"/>
    </location>
</feature>
<accession>V6SPJ6</accession>